<dbReference type="AlphaFoldDB" id="Q9LSK0"/>
<name>Q9LSK0_ARATH</name>
<protein>
    <submittedName>
        <fullName evidence="1">Uncharacterized protein</fullName>
    </submittedName>
</protein>
<reference evidence="1" key="1">
    <citation type="journal article" date="2000" name="DNA Res.">
        <title>Structural analysis of Arabidopsis thaliana chromosome 3. I. Sequence features of the regions of 4,504,864 bp covered by sixty P1 and TAC clones.</title>
        <authorList>
            <person name="Sato S."/>
            <person name="Nakamura Y."/>
            <person name="Kaneko T."/>
            <person name="Katoh T."/>
            <person name="Asamizu E."/>
            <person name="Tabata S."/>
        </authorList>
    </citation>
    <scope>NUCLEOTIDE SEQUENCE [LARGE SCALE GENOMIC DNA]</scope>
</reference>
<proteinExistence type="predicted"/>
<reference key="2">
    <citation type="journal article" date="2000" name="Nature">
        <title>Sequence and analysis of chromosome 3 of the plant Arabidopsis thaliana.</title>
        <authorList>
            <consortium name="European Union Chromosome 3 Arabidopsis Sequencing Consortium"/>
            <consortium name="Institute for Genomic Research"/>
            <consortium name="Kazusa DNA Research Institute"/>
            <person name="Salanoubat M."/>
            <person name="Lemcke K."/>
            <person name="Rieger M."/>
            <person name="Ansorge W."/>
            <person name="Unseld M."/>
            <person name="Fartmann B."/>
            <person name="Valle G."/>
            <person name="Blocker H."/>
            <person name="Perez-Alonso M."/>
            <person name="Obermaier B."/>
            <person name="Delseny M."/>
            <person name="Boutry M."/>
            <person name="Grivell L.A."/>
            <person name="Mache R."/>
            <person name="Puigdomenech P."/>
            <person name="De Simone V."/>
            <person name="Choisne N."/>
            <person name="Artiguenave F."/>
            <person name="Robert C."/>
            <person name="Brottier P."/>
            <person name="Wincker P."/>
            <person name="Cattolico L."/>
            <person name="Weissenbach J."/>
            <person name="Saurin W."/>
            <person name="Quetier F."/>
            <person name="Schafer M."/>
            <person name="Muller-Auer S."/>
            <person name="Gabel C."/>
            <person name="Fuchs M."/>
            <person name="Benes V."/>
            <person name="Wurmbach E."/>
            <person name="Drzonek H."/>
            <person name="Erfle H."/>
            <person name="Jordan N."/>
            <person name="Bangert S."/>
            <person name="Wiedelmann R."/>
            <person name="Kranz H."/>
            <person name="Voss H."/>
            <person name="Holland R."/>
            <person name="Brandt P."/>
            <person name="Nyakatura G."/>
            <person name="Vezzi A."/>
            <person name="D'Angelo M."/>
            <person name="Pallavicini A."/>
            <person name="Toppo S."/>
            <person name="Simionati B."/>
            <person name="Conrad A."/>
            <person name="Hornischer K."/>
            <person name="Kauer G."/>
            <person name="Lohnert T.H."/>
            <person name="Nordsiek G."/>
            <person name="Reichelt J."/>
            <person name="Scharfe M."/>
            <person name="Schon O."/>
            <person name="Bargues M."/>
            <person name="Terol J."/>
            <person name="Climent J."/>
            <person name="Navarro P."/>
            <person name="Collado C."/>
            <person name="Perez-Perez A."/>
            <person name="Ottenwalder B."/>
            <person name="Duchemin D."/>
            <person name="Cooke R."/>
            <person name="Laudie M."/>
            <person name="Berger-Llauro C."/>
            <person name="Purnelle B."/>
            <person name="Masuy D."/>
            <person name="de Haan M."/>
            <person name="Maarse A.C."/>
            <person name="Alcaraz J.P."/>
            <person name="Cottet A."/>
            <person name="Casacuberta E."/>
            <person name="Monfort A."/>
            <person name="Argiriou A."/>
            <person name="flores M."/>
            <person name="Liguori R."/>
            <person name="Vitale D."/>
            <person name="Mannhaupt G."/>
            <person name="Haase D."/>
            <person name="Schoof H."/>
            <person name="Rudd S."/>
            <person name="Zaccaria P."/>
            <person name="Mewes H.W."/>
            <person name="Mayer K.F."/>
            <person name="Kaul S."/>
            <person name="Town C.D."/>
            <person name="Koo H.L."/>
            <person name="Tallon L.J."/>
            <person name="Jenkins J."/>
            <person name="Rooney T."/>
            <person name="Rizzo M."/>
            <person name="Walts A."/>
            <person name="Utterback T."/>
            <person name="Fujii C.Y."/>
            <person name="Shea T.P."/>
            <person name="Creasy T.H."/>
            <person name="Haas B."/>
            <person name="Maiti R."/>
            <person name="Wu D."/>
            <person name="Peterson J."/>
            <person name="Van Aken S."/>
            <person name="Pai G."/>
            <person name="Militscher J."/>
            <person name="Sellers P."/>
            <person name="Gill J.E."/>
            <person name="Feldblyum T.V."/>
            <person name="Preuss D."/>
            <person name="Lin X."/>
            <person name="Nierman W.C."/>
            <person name="Salzberg S.L."/>
            <person name="White O."/>
            <person name="Venter J.C."/>
            <person name="Fraser C.M."/>
            <person name="Kaneko T."/>
            <person name="Nakamura Y."/>
            <person name="Sato S."/>
            <person name="Kato T."/>
            <person name="Asamizu E."/>
            <person name="Sasamoto S."/>
            <person name="Kimura T."/>
            <person name="Idesawa K."/>
            <person name="Kawashima K."/>
            <person name="Kishida Y."/>
            <person name="Kiyokawa C."/>
            <person name="Kohara M."/>
            <person name="Matsumoto M."/>
            <person name="Matsuno A."/>
            <person name="Muraki A."/>
            <person name="Nakayama S."/>
            <person name="Nakazaki N."/>
            <person name="Shinpo S."/>
            <person name="Takeuchi C."/>
            <person name="Wada T."/>
            <person name="Watanabe A."/>
            <person name="Yamada M."/>
            <person name="Yasuda M."/>
            <person name="Tabata S."/>
        </authorList>
    </citation>
    <scope>NUCLEOTIDE SEQUENCE [LARGE SCALE GENOMIC DNA]</scope>
    <source>
        <strain>cv. Columbia</strain>
    </source>
</reference>
<evidence type="ECO:0000313" key="1">
    <source>
        <dbReference type="EMBL" id="BAB02850.1"/>
    </source>
</evidence>
<accession>Q9LSK0</accession>
<sequence length="146" mass="16199">MLCHKLIPLFLNTSGKLICGNTCEIGHAFIIAVLYPTVESSTFIPGRGVKSAIKSSGSFIDVYIRSYSSNRRLYLITSLGRSSNFLCMKKLVLLKIGLNSSPPDQHLITSDSSSSSLQHRWSSFITSTISTHRRCSLIQYVINVVR</sequence>
<organism evidence="1">
    <name type="scientific">Arabidopsis thaliana</name>
    <name type="common">Mouse-ear cress</name>
    <dbReference type="NCBI Taxonomy" id="3702"/>
    <lineage>
        <taxon>Eukaryota</taxon>
        <taxon>Viridiplantae</taxon>
        <taxon>Streptophyta</taxon>
        <taxon>Embryophyta</taxon>
        <taxon>Tracheophyta</taxon>
        <taxon>Spermatophyta</taxon>
        <taxon>Magnoliopsida</taxon>
        <taxon>eudicotyledons</taxon>
        <taxon>Gunneridae</taxon>
        <taxon>Pentapetalae</taxon>
        <taxon>rosids</taxon>
        <taxon>malvids</taxon>
        <taxon>Brassicales</taxon>
        <taxon>Brassicaceae</taxon>
        <taxon>Camelineae</taxon>
        <taxon>Arabidopsis</taxon>
    </lineage>
</organism>
<dbReference type="EMBL" id="AB026644">
    <property type="protein sequence ID" value="BAB02850.1"/>
    <property type="molecule type" value="Genomic_DNA"/>
</dbReference>